<evidence type="ECO:0000256" key="13">
    <source>
        <dbReference type="SAM" id="MobiDB-lite"/>
    </source>
</evidence>
<evidence type="ECO:0000256" key="6">
    <source>
        <dbReference type="ARBA" id="ARBA00022729"/>
    </source>
</evidence>
<evidence type="ECO:0000256" key="12">
    <source>
        <dbReference type="RuleBase" id="RU003357"/>
    </source>
</evidence>
<proteinExistence type="inferred from homology"/>
<feature type="region of interest" description="Disordered" evidence="13">
    <location>
        <begin position="494"/>
        <end position="514"/>
    </location>
</feature>
<evidence type="ECO:0000259" key="14">
    <source>
        <dbReference type="Pfam" id="PF00593"/>
    </source>
</evidence>
<dbReference type="GO" id="GO:0044718">
    <property type="term" value="P:siderophore transmembrane transport"/>
    <property type="evidence" value="ECO:0007669"/>
    <property type="project" value="TreeGrafter"/>
</dbReference>
<evidence type="ECO:0000313" key="16">
    <source>
        <dbReference type="EMBL" id="MBA8680926.1"/>
    </source>
</evidence>
<name>A0A7W3FKJ9_9GAMM</name>
<keyword evidence="17" id="KW-1185">Reference proteome</keyword>
<comment type="similarity">
    <text evidence="2">Belongs to the TonB-dependent receptor family. Hemoglobin/haptoglobin binding protein subfamily.</text>
</comment>
<evidence type="ECO:0000313" key="17">
    <source>
        <dbReference type="Proteomes" id="UP000547058"/>
    </source>
</evidence>
<comment type="subcellular location">
    <subcellularLocation>
        <location evidence="1 11">Cell outer membrane</location>
        <topology evidence="1 11">Multi-pass membrane protein</topology>
    </subcellularLocation>
</comment>
<dbReference type="PANTHER" id="PTHR30069:SF29">
    <property type="entry name" value="HEMOGLOBIN AND HEMOGLOBIN-HAPTOGLOBIN-BINDING PROTEIN 1-RELATED"/>
    <property type="match status" value="1"/>
</dbReference>
<evidence type="ECO:0000259" key="15">
    <source>
        <dbReference type="Pfam" id="PF07715"/>
    </source>
</evidence>
<evidence type="ECO:0000256" key="7">
    <source>
        <dbReference type="ARBA" id="ARBA00023077"/>
    </source>
</evidence>
<feature type="domain" description="TonB-dependent receptor plug" evidence="15">
    <location>
        <begin position="48"/>
        <end position="147"/>
    </location>
</feature>
<dbReference type="Proteomes" id="UP000547058">
    <property type="component" value="Unassembled WGS sequence"/>
</dbReference>
<keyword evidence="7 12" id="KW-0798">TonB box</keyword>
<dbReference type="InterPro" id="IPR036942">
    <property type="entry name" value="Beta-barrel_TonB_sf"/>
</dbReference>
<evidence type="ECO:0000256" key="9">
    <source>
        <dbReference type="ARBA" id="ARBA00023170"/>
    </source>
</evidence>
<evidence type="ECO:0000256" key="1">
    <source>
        <dbReference type="ARBA" id="ARBA00004571"/>
    </source>
</evidence>
<dbReference type="Pfam" id="PF07715">
    <property type="entry name" value="Plug"/>
    <property type="match status" value="1"/>
</dbReference>
<dbReference type="SUPFAM" id="SSF56935">
    <property type="entry name" value="Porins"/>
    <property type="match status" value="1"/>
</dbReference>
<evidence type="ECO:0000256" key="8">
    <source>
        <dbReference type="ARBA" id="ARBA00023136"/>
    </source>
</evidence>
<keyword evidence="9 16" id="KW-0675">Receptor</keyword>
<dbReference type="InterPro" id="IPR000531">
    <property type="entry name" value="Beta-barrel_TonB"/>
</dbReference>
<dbReference type="InterPro" id="IPR039426">
    <property type="entry name" value="TonB-dep_rcpt-like"/>
</dbReference>
<gene>
    <name evidence="16" type="ORF">H4O11_03800</name>
</gene>
<dbReference type="InterPro" id="IPR012910">
    <property type="entry name" value="Plug_dom"/>
</dbReference>
<dbReference type="InterPro" id="IPR037066">
    <property type="entry name" value="Plug_dom_sf"/>
</dbReference>
<comment type="caution">
    <text evidence="16">The sequence shown here is derived from an EMBL/GenBank/DDBJ whole genome shotgun (WGS) entry which is preliminary data.</text>
</comment>
<evidence type="ECO:0000256" key="5">
    <source>
        <dbReference type="ARBA" id="ARBA00022692"/>
    </source>
</evidence>
<protein>
    <submittedName>
        <fullName evidence="16">TonB-dependent receptor</fullName>
    </submittedName>
</protein>
<keyword evidence="8 11" id="KW-0472">Membrane</keyword>
<evidence type="ECO:0000256" key="2">
    <source>
        <dbReference type="ARBA" id="ARBA00008143"/>
    </source>
</evidence>
<keyword evidence="6" id="KW-0732">Signal</keyword>
<dbReference type="RefSeq" id="WP_182338075.1">
    <property type="nucleotide sequence ID" value="NZ_JACGXS010000001.1"/>
</dbReference>
<evidence type="ECO:0000256" key="4">
    <source>
        <dbReference type="ARBA" id="ARBA00022452"/>
    </source>
</evidence>
<accession>A0A7W3FKJ9</accession>
<reference evidence="16 17" key="1">
    <citation type="submission" date="2020-08" db="EMBL/GenBank/DDBJ databases">
        <title>Stenotrophomonas tumulicola JCM 30961.</title>
        <authorList>
            <person name="Deng Y."/>
        </authorList>
    </citation>
    <scope>NUCLEOTIDE SEQUENCE [LARGE SCALE GENOMIC DNA]</scope>
    <source>
        <strain evidence="16 17">JCM 30961</strain>
    </source>
</reference>
<dbReference type="Gene3D" id="2.40.170.20">
    <property type="entry name" value="TonB-dependent receptor, beta-barrel domain"/>
    <property type="match status" value="1"/>
</dbReference>
<dbReference type="GO" id="GO:0009279">
    <property type="term" value="C:cell outer membrane"/>
    <property type="evidence" value="ECO:0007669"/>
    <property type="project" value="UniProtKB-SubCell"/>
</dbReference>
<dbReference type="GO" id="GO:0015344">
    <property type="term" value="F:siderophore uptake transmembrane transporter activity"/>
    <property type="evidence" value="ECO:0007669"/>
    <property type="project" value="TreeGrafter"/>
</dbReference>
<feature type="domain" description="TonB-dependent receptor-like beta-barrel" evidence="14">
    <location>
        <begin position="255"/>
        <end position="691"/>
    </location>
</feature>
<dbReference type="Pfam" id="PF00593">
    <property type="entry name" value="TonB_dep_Rec_b-barrel"/>
    <property type="match status" value="1"/>
</dbReference>
<organism evidence="16 17">
    <name type="scientific">Stenotrophomonas tumulicola</name>
    <dbReference type="NCBI Taxonomy" id="1685415"/>
    <lineage>
        <taxon>Bacteria</taxon>
        <taxon>Pseudomonadati</taxon>
        <taxon>Pseudomonadota</taxon>
        <taxon>Gammaproteobacteria</taxon>
        <taxon>Lysobacterales</taxon>
        <taxon>Lysobacteraceae</taxon>
        <taxon>Stenotrophomonas</taxon>
    </lineage>
</organism>
<keyword evidence="4 11" id="KW-1134">Transmembrane beta strand</keyword>
<keyword evidence="3 11" id="KW-0813">Transport</keyword>
<keyword evidence="5 11" id="KW-0812">Transmembrane</keyword>
<evidence type="ECO:0000256" key="3">
    <source>
        <dbReference type="ARBA" id="ARBA00022448"/>
    </source>
</evidence>
<dbReference type="PROSITE" id="PS52016">
    <property type="entry name" value="TONB_DEPENDENT_REC_3"/>
    <property type="match status" value="1"/>
</dbReference>
<evidence type="ECO:0000256" key="11">
    <source>
        <dbReference type="PROSITE-ProRule" id="PRU01360"/>
    </source>
</evidence>
<evidence type="ECO:0000256" key="10">
    <source>
        <dbReference type="ARBA" id="ARBA00023237"/>
    </source>
</evidence>
<dbReference type="EMBL" id="JACGXS010000001">
    <property type="protein sequence ID" value="MBA8680926.1"/>
    <property type="molecule type" value="Genomic_DNA"/>
</dbReference>
<dbReference type="Gene3D" id="2.170.130.10">
    <property type="entry name" value="TonB-dependent receptor, plug domain"/>
    <property type="match status" value="1"/>
</dbReference>
<sequence>MPVSVNPMPWVGMLLLLPHGKLAAQDPTPPATDIDAVTVQGARYDARRDETASRIVAGREELARHGDTLLTDALKRLPGVTVGVPAPGRSGAIALRGMGAGYTQVLLDGQLPPVGFDIDSLTPQMVERVEILRSATADQRAEAIAGTINIVLASAKREDSDRVQLAWAAASNGRQVPSATWQRNRQQGPRSDALIATVSRRAFGVEESAAEREWDATGAERIARSSRLRSEGSRSTLNLSPSMELQLDEDNTLRLQGSAEGSRFERITDIEWDTQRGAPLRHVQYRQQSDVEVALLRGDVRWTRKLEEGGTFEAKLGVGGNRERNQYREHGRDIQGQPSMEEHTAARLRVHGISSSGSHAPSGVGRHSMRTGWEASLDGRREDRMQAIQYPGSNDPDMLSDLGFDAEIRRLAFYTQDEFTVGPRWSVYLGARWERIETTSEGSGFMPIRNRQQMLAPVLQSLWKLGGGNEGNDHDSTRLRVAFSRTFKAPTLGSIMPRPYTTTNNRPLNPDQIGNPALRPERATGLDLSLETDTGNGSRFNIGGYLRKIDDVVRTELRQQEGRWMAMPVNGADATAWGLEMDGSLTLSKVFKGFPPIDLRFNATRAWSRVDDVQGPYNRIPEQVPFSATLGADYRISPRWSTGISYGHGSSREIQTTPIQLDFASARRELDIHANWTLNAATRLHLSASNLLQQELDSGQRYLLAGESQELTRSRRGTALFRVQLEIQL</sequence>
<dbReference type="AlphaFoldDB" id="A0A7W3FKJ9"/>
<keyword evidence="10 11" id="KW-0998">Cell outer membrane</keyword>
<dbReference type="PANTHER" id="PTHR30069">
    <property type="entry name" value="TONB-DEPENDENT OUTER MEMBRANE RECEPTOR"/>
    <property type="match status" value="1"/>
</dbReference>